<keyword evidence="3 9" id="KW-0813">Transport</keyword>
<evidence type="ECO:0000256" key="9">
    <source>
        <dbReference type="RuleBase" id="RU364070"/>
    </source>
</evidence>
<evidence type="ECO:0000256" key="7">
    <source>
        <dbReference type="ARBA" id="ARBA00022989"/>
    </source>
</evidence>
<evidence type="ECO:0000256" key="8">
    <source>
        <dbReference type="ARBA" id="ARBA00023136"/>
    </source>
</evidence>
<evidence type="ECO:0000313" key="12">
    <source>
        <dbReference type="Proteomes" id="UP000242951"/>
    </source>
</evidence>
<dbReference type="Gene3D" id="3.30.70.1320">
    <property type="entry name" value="Multidrug efflux transporter AcrB pore domain like"/>
    <property type="match status" value="1"/>
</dbReference>
<feature type="transmembrane region" description="Helical" evidence="9">
    <location>
        <begin position="924"/>
        <end position="947"/>
    </location>
</feature>
<dbReference type="InterPro" id="IPR027463">
    <property type="entry name" value="AcrB_DN_DC_subdom"/>
</dbReference>
<dbReference type="NCBIfam" id="NF000282">
    <property type="entry name" value="RND_permease_1"/>
    <property type="match status" value="1"/>
</dbReference>
<feature type="transmembrane region" description="Helical" evidence="9">
    <location>
        <begin position="470"/>
        <end position="497"/>
    </location>
</feature>
<evidence type="ECO:0000313" key="11">
    <source>
        <dbReference type="EMBL" id="KMQ80187.1"/>
    </source>
</evidence>
<dbReference type="EMBL" id="LELG01000138">
    <property type="protein sequence ID" value="KMQ80187.1"/>
    <property type="molecule type" value="Genomic_DNA"/>
</dbReference>
<feature type="transmembrane region" description="Helical" evidence="9">
    <location>
        <begin position="898"/>
        <end position="918"/>
    </location>
</feature>
<feature type="transmembrane region" description="Helical" evidence="9">
    <location>
        <begin position="541"/>
        <end position="558"/>
    </location>
</feature>
<evidence type="ECO:0000256" key="5">
    <source>
        <dbReference type="ARBA" id="ARBA00022519"/>
    </source>
</evidence>
<dbReference type="Gene3D" id="1.20.1640.10">
    <property type="entry name" value="Multidrug efflux transporter AcrB transmembrane domain"/>
    <property type="match status" value="2"/>
</dbReference>
<sequence length="1062" mass="114553">MAKFFFDRPIFAWVIAIILMLAGMASIFTLPVAQYPTIAPPAIQISASYPGASASTVENTVTEVIEQQMSGLDHLLYLLSTSDDSGTATITLTFAAGTNPDIAQVQVQNKLQLATPLLPQVVQQLGTKVTKSSSSFLLVLAFVSEDGSMNKYDLANYVASKVQDPLSRIDGVGTVTLFGSQYAMRIWLDANKLTNFALTPVDVKTAITNQNVQVAAGSLGGTPGVPGQMLQATITEATLLQKPEQFGNILLKVSQDGSQVRLKDVARIELGGENYNFDTKYNGQPTAGFGIQLATGANALNTAKLVRQKVDDLSKHFPNGLVVKYPYDTTPFVRLSIEEVVKTLIEGIVLVFLVMYLFLQNLRATIIPTIAVPVVLLGTFAIMSAVGFSINVLSMFGLVLAIGLLVDDAIVVVENVERVMAEERLSPREATRKAMGQITGALVGVALVLSAVFVPVAFSGGSVGAIYRQFSLTIVAAMVLSVMVALILTPALCATILKPHPEGHTGEKKDFFGWFNCNFNKSQEKYHRGVQHVIRRSGRWLIIYLVMIVAVGLLFTRLPKSFLPDEDQGTMFALVQAPAGSTQEYTAHVLKDIQDYLLNDEKSIVESVFTVNGFSFAGRGQNSGLVFVRMKDYAQRQHGDQKVQALVGRMFGKFAPYKDALVFSVNPPSIPELGTAAGFDFELQDRAGVGHAKLMEARNMLLGMAAKDPTLAQVRPNGLNDIPQFKVNIDREKASSLGVTITDIDQTFSIAWASSYVNNFLDVDNRIKKVYVQGEGPFRMNPEDLNKWYVRNSGGTMVPFSSFATEQWIYGSPKLERYNGISAVEIQGAAAPGKSTSQAMTAIEAIAAKLPAGIGYEWTGLSYQERQSGSQAPILYGISILVVFLCLAALYESWSIPFSVIMVVPLGVLGELLAATLRGLENDMFFQVGLLTTVGLSAKNAILIVEFARELRMQGMTTMEAAMEAARLRLRPILMTSLAFILGVLPLAISNGAGSASQHAIGTGVIGGMLTATFLAIFTIPMFFVVISKFSKSKDMPSVGSLGDIEGPHGGAPSGQADKEGH</sequence>
<dbReference type="SUPFAM" id="SSF82866">
    <property type="entry name" value="Multidrug efflux transporter AcrB transmembrane domain"/>
    <property type="match status" value="2"/>
</dbReference>
<dbReference type="SUPFAM" id="SSF82714">
    <property type="entry name" value="Multidrug efflux transporter AcrB TolC docking domain, DN and DC subdomains"/>
    <property type="match status" value="2"/>
</dbReference>
<accession>A0ABR5HLB1</accession>
<dbReference type="Gene3D" id="3.30.70.1430">
    <property type="entry name" value="Multidrug efflux transporter AcrB pore domain"/>
    <property type="match status" value="2"/>
</dbReference>
<evidence type="ECO:0000256" key="6">
    <source>
        <dbReference type="ARBA" id="ARBA00022692"/>
    </source>
</evidence>
<comment type="subcellular location">
    <subcellularLocation>
        <location evidence="1 9">Cell inner membrane</location>
        <topology evidence="1 9">Multi-pass membrane protein</topology>
    </subcellularLocation>
</comment>
<dbReference type="Pfam" id="PF00873">
    <property type="entry name" value="ACR_tran"/>
    <property type="match status" value="1"/>
</dbReference>
<keyword evidence="5 9" id="KW-0997">Cell inner membrane</keyword>
<dbReference type="NCBIfam" id="TIGR00915">
    <property type="entry name" value="2A0602"/>
    <property type="match status" value="1"/>
</dbReference>
<keyword evidence="8 9" id="KW-0472">Membrane</keyword>
<comment type="similarity">
    <text evidence="2 9">Belongs to the resistance-nodulation-cell division (RND) (TC 2.A.6) family.</text>
</comment>
<organism evidence="11 12">
    <name type="scientific">Candidatus Burkholderia pumila</name>
    <dbReference type="NCBI Taxonomy" id="1090375"/>
    <lineage>
        <taxon>Bacteria</taxon>
        <taxon>Pseudomonadati</taxon>
        <taxon>Pseudomonadota</taxon>
        <taxon>Betaproteobacteria</taxon>
        <taxon>Burkholderiales</taxon>
        <taxon>Burkholderiaceae</taxon>
        <taxon>Burkholderia</taxon>
    </lineage>
</organism>
<evidence type="ECO:0000256" key="3">
    <source>
        <dbReference type="ARBA" id="ARBA00022448"/>
    </source>
</evidence>
<feature type="transmembrane region" description="Helical" evidence="9">
    <location>
        <begin position="968"/>
        <end position="989"/>
    </location>
</feature>
<protein>
    <recommendedName>
        <fullName evidence="9">Efflux pump membrane transporter</fullName>
    </recommendedName>
</protein>
<dbReference type="SUPFAM" id="SSF82693">
    <property type="entry name" value="Multidrug efflux transporter AcrB pore domain, PN1, PN2, PC1 and PC2 subdomains"/>
    <property type="match status" value="4"/>
</dbReference>
<dbReference type="Proteomes" id="UP000242951">
    <property type="component" value="Unassembled WGS sequence"/>
</dbReference>
<keyword evidence="12" id="KW-1185">Reference proteome</keyword>
<feature type="transmembrane region" description="Helical" evidence="9">
    <location>
        <begin position="1001"/>
        <end position="1027"/>
    </location>
</feature>
<feature type="transmembrane region" description="Helical" evidence="9">
    <location>
        <begin position="434"/>
        <end position="458"/>
    </location>
</feature>
<keyword evidence="7 9" id="KW-1133">Transmembrane helix</keyword>
<dbReference type="PANTHER" id="PTHR32063:SF13">
    <property type="entry name" value="MULTIDRUG EFFLUX PUMP SUBUNIT ACRB-RELATED"/>
    <property type="match status" value="1"/>
</dbReference>
<feature type="transmembrane region" description="Helical" evidence="9">
    <location>
        <begin position="392"/>
        <end position="413"/>
    </location>
</feature>
<proteinExistence type="inferred from homology"/>
<dbReference type="Gene3D" id="3.30.70.1440">
    <property type="entry name" value="Multidrug efflux transporter AcrB pore domain"/>
    <property type="match status" value="1"/>
</dbReference>
<gene>
    <name evidence="11" type="ORF">BPMI_03841</name>
</gene>
<comment type="caution">
    <text evidence="11">The sequence shown here is derived from an EMBL/GenBank/DDBJ whole genome shotgun (WGS) entry which is preliminary data.</text>
</comment>
<name>A0ABR5HLB1_9BURK</name>
<keyword evidence="4" id="KW-1003">Cell membrane</keyword>
<evidence type="ECO:0000256" key="1">
    <source>
        <dbReference type="ARBA" id="ARBA00004429"/>
    </source>
</evidence>
<dbReference type="InterPro" id="IPR004764">
    <property type="entry name" value="MdtF-like"/>
</dbReference>
<keyword evidence="6 9" id="KW-0812">Transmembrane</keyword>
<evidence type="ECO:0000256" key="2">
    <source>
        <dbReference type="ARBA" id="ARBA00010942"/>
    </source>
</evidence>
<dbReference type="Gene3D" id="3.30.2090.10">
    <property type="entry name" value="Multidrug efflux transporter AcrB TolC docking domain, DN and DC subdomains"/>
    <property type="match status" value="2"/>
</dbReference>
<feature type="transmembrane region" description="Helical" evidence="9">
    <location>
        <begin position="366"/>
        <end position="386"/>
    </location>
</feature>
<dbReference type="PRINTS" id="PR00702">
    <property type="entry name" value="ACRIFLAVINRP"/>
</dbReference>
<dbReference type="InterPro" id="IPR001036">
    <property type="entry name" value="Acrflvin-R"/>
</dbReference>
<feature type="transmembrane region" description="Helical" evidence="9">
    <location>
        <begin position="874"/>
        <end position="891"/>
    </location>
</feature>
<dbReference type="PANTHER" id="PTHR32063">
    <property type="match status" value="1"/>
</dbReference>
<comment type="caution">
    <text evidence="9">Lacks conserved residue(s) required for the propagation of feature annotation.</text>
</comment>
<reference evidence="11 12" key="1">
    <citation type="submission" date="2015-06" db="EMBL/GenBank/DDBJ databases">
        <title>Comparative genomics of Burkholderia leaf nodule symbionts.</title>
        <authorList>
            <person name="Carlier A."/>
            <person name="Eberl L."/>
            <person name="Pinto-Carbo M."/>
        </authorList>
    </citation>
    <scope>NUCLEOTIDE SEQUENCE [LARGE SCALE GENOMIC DNA]</scope>
    <source>
        <strain evidence="11 12">UZHbot3</strain>
    </source>
</reference>
<evidence type="ECO:0000256" key="4">
    <source>
        <dbReference type="ARBA" id="ARBA00022475"/>
    </source>
</evidence>
<feature type="transmembrane region" description="Helical" evidence="9">
    <location>
        <begin position="340"/>
        <end position="359"/>
    </location>
</feature>
<evidence type="ECO:0000256" key="10">
    <source>
        <dbReference type="SAM" id="MobiDB-lite"/>
    </source>
</evidence>
<feature type="region of interest" description="Disordered" evidence="10">
    <location>
        <begin position="1041"/>
        <end position="1062"/>
    </location>
</feature>